<evidence type="ECO:0000256" key="1">
    <source>
        <dbReference type="ARBA" id="ARBA00022741"/>
    </source>
</evidence>
<evidence type="ECO:0000313" key="10">
    <source>
        <dbReference type="Proteomes" id="UP001321047"/>
    </source>
</evidence>
<gene>
    <name evidence="9" type="ORF">OB919_11445</name>
</gene>
<dbReference type="GO" id="GO:0140097">
    <property type="term" value="F:catalytic activity, acting on DNA"/>
    <property type="evidence" value="ECO:0007669"/>
    <property type="project" value="UniProtKB-ARBA"/>
</dbReference>
<dbReference type="SMART" id="SM00490">
    <property type="entry name" value="HELICc"/>
    <property type="match status" value="1"/>
</dbReference>
<feature type="domain" description="Helicase ATP-binding" evidence="7">
    <location>
        <begin position="30"/>
        <end position="197"/>
    </location>
</feature>
<dbReference type="PANTHER" id="PTHR14025">
    <property type="entry name" value="FANCONI ANEMIA GROUP M FANCM FAMILY MEMBER"/>
    <property type="match status" value="1"/>
</dbReference>
<feature type="compositionally biased region" description="Acidic residues" evidence="6">
    <location>
        <begin position="566"/>
        <end position="583"/>
    </location>
</feature>
<accession>A0AAP2Z934</accession>
<dbReference type="GO" id="GO:0003677">
    <property type="term" value="F:DNA binding"/>
    <property type="evidence" value="ECO:0007669"/>
    <property type="project" value="InterPro"/>
</dbReference>
<dbReference type="Pfam" id="PF00271">
    <property type="entry name" value="Helicase_C"/>
    <property type="match status" value="1"/>
</dbReference>
<evidence type="ECO:0000313" key="9">
    <source>
        <dbReference type="EMBL" id="MCU4752598.1"/>
    </source>
</evidence>
<evidence type="ECO:0000259" key="8">
    <source>
        <dbReference type="PROSITE" id="PS51194"/>
    </source>
</evidence>
<dbReference type="SUPFAM" id="SSF47781">
    <property type="entry name" value="RuvA domain 2-like"/>
    <property type="match status" value="1"/>
</dbReference>
<feature type="compositionally biased region" description="Low complexity" evidence="6">
    <location>
        <begin position="545"/>
        <end position="557"/>
    </location>
</feature>
<dbReference type="PROSITE" id="PS51192">
    <property type="entry name" value="HELICASE_ATP_BIND_1"/>
    <property type="match status" value="1"/>
</dbReference>
<dbReference type="Gene3D" id="3.40.50.300">
    <property type="entry name" value="P-loop containing nucleotide triphosphate hydrolases"/>
    <property type="match status" value="2"/>
</dbReference>
<dbReference type="PANTHER" id="PTHR14025:SF20">
    <property type="entry name" value="FANCONI ANEMIA GROUP M PROTEIN"/>
    <property type="match status" value="1"/>
</dbReference>
<dbReference type="InterPro" id="IPR041755">
    <property type="entry name" value="Hef_ID"/>
</dbReference>
<evidence type="ECO:0000256" key="4">
    <source>
        <dbReference type="ARBA" id="ARBA00022840"/>
    </source>
</evidence>
<feature type="region of interest" description="Disordered" evidence="6">
    <location>
        <begin position="318"/>
        <end position="338"/>
    </location>
</feature>
<dbReference type="EMBL" id="JAOPJZ010000008">
    <property type="protein sequence ID" value="MCU4752598.1"/>
    <property type="molecule type" value="Genomic_DNA"/>
</dbReference>
<evidence type="ECO:0000259" key="7">
    <source>
        <dbReference type="PROSITE" id="PS51192"/>
    </source>
</evidence>
<organism evidence="9 10">
    <name type="scientific">Natronosalvus hydrolyticus</name>
    <dbReference type="NCBI Taxonomy" id="2979988"/>
    <lineage>
        <taxon>Archaea</taxon>
        <taxon>Methanobacteriati</taxon>
        <taxon>Methanobacteriota</taxon>
        <taxon>Stenosarchaea group</taxon>
        <taxon>Halobacteria</taxon>
        <taxon>Halobacteriales</taxon>
        <taxon>Natrialbaceae</taxon>
        <taxon>Natronosalvus</taxon>
    </lineage>
</organism>
<dbReference type="NCBIfam" id="NF010337">
    <property type="entry name" value="PRK13766.1"/>
    <property type="match status" value="1"/>
</dbReference>
<reference evidence="9 10" key="1">
    <citation type="submission" date="2022-09" db="EMBL/GenBank/DDBJ databases">
        <title>Enrichment on poylsaccharides allowed isolation of novel metabolic and taxonomic groups of Haloarchaea.</title>
        <authorList>
            <person name="Sorokin D.Y."/>
            <person name="Elcheninov A.G."/>
            <person name="Khizhniak T.V."/>
            <person name="Kolganova T.V."/>
            <person name="Kublanov I.V."/>
        </authorList>
    </citation>
    <scope>NUCLEOTIDE SEQUENCE [LARGE SCALE GENOMIC DNA]</scope>
    <source>
        <strain evidence="9 10">AArc-curdl1</strain>
    </source>
</reference>
<evidence type="ECO:0000256" key="3">
    <source>
        <dbReference type="ARBA" id="ARBA00022806"/>
    </source>
</evidence>
<dbReference type="SUPFAM" id="SSF52980">
    <property type="entry name" value="Restriction endonuclease-like"/>
    <property type="match status" value="1"/>
</dbReference>
<feature type="region of interest" description="Disordered" evidence="6">
    <location>
        <begin position="533"/>
        <end position="612"/>
    </location>
</feature>
<keyword evidence="2" id="KW-0378">Hydrolase</keyword>
<dbReference type="Pfam" id="PF14520">
    <property type="entry name" value="HHH_5"/>
    <property type="match status" value="1"/>
</dbReference>
<evidence type="ECO:0000256" key="2">
    <source>
        <dbReference type="ARBA" id="ARBA00022801"/>
    </source>
</evidence>
<dbReference type="CDD" id="cd12089">
    <property type="entry name" value="Hef_ID"/>
    <property type="match status" value="1"/>
</dbReference>
<name>A0AAP2Z934_9EURY</name>
<dbReference type="GO" id="GO:0005524">
    <property type="term" value="F:ATP binding"/>
    <property type="evidence" value="ECO:0007669"/>
    <property type="project" value="UniProtKB-KW"/>
</dbReference>
<dbReference type="Pfam" id="PF00270">
    <property type="entry name" value="DEAD"/>
    <property type="match status" value="1"/>
</dbReference>
<feature type="coiled-coil region" evidence="5">
    <location>
        <begin position="499"/>
        <end position="526"/>
    </location>
</feature>
<dbReference type="SMART" id="SM00891">
    <property type="entry name" value="ERCC4"/>
    <property type="match status" value="1"/>
</dbReference>
<feature type="domain" description="Helicase C-terminal" evidence="8">
    <location>
        <begin position="361"/>
        <end position="517"/>
    </location>
</feature>
<dbReference type="InterPro" id="IPR011545">
    <property type="entry name" value="DEAD/DEAH_box_helicase_dom"/>
</dbReference>
<keyword evidence="1" id="KW-0547">Nucleotide-binding</keyword>
<dbReference type="PROSITE" id="PS51194">
    <property type="entry name" value="HELICASE_CTER"/>
    <property type="match status" value="1"/>
</dbReference>
<dbReference type="Proteomes" id="UP001321047">
    <property type="component" value="Unassembled WGS sequence"/>
</dbReference>
<dbReference type="RefSeq" id="WP_342808930.1">
    <property type="nucleotide sequence ID" value="NZ_JAOPJZ010000008.1"/>
</dbReference>
<dbReference type="Gene3D" id="1.20.1320.20">
    <property type="entry name" value="hef helicase domain"/>
    <property type="match status" value="1"/>
</dbReference>
<keyword evidence="5" id="KW-0175">Coiled coil</keyword>
<feature type="compositionally biased region" description="Polar residues" evidence="6">
    <location>
        <begin position="320"/>
        <end position="333"/>
    </location>
</feature>
<keyword evidence="3 9" id="KW-0347">Helicase</keyword>
<dbReference type="GO" id="GO:0016787">
    <property type="term" value="F:hydrolase activity"/>
    <property type="evidence" value="ECO:0007669"/>
    <property type="project" value="UniProtKB-KW"/>
</dbReference>
<dbReference type="InterPro" id="IPR010994">
    <property type="entry name" value="RuvA_2-like"/>
</dbReference>
<proteinExistence type="predicted"/>
<dbReference type="GO" id="GO:0006259">
    <property type="term" value="P:DNA metabolic process"/>
    <property type="evidence" value="ECO:0007669"/>
    <property type="project" value="UniProtKB-ARBA"/>
</dbReference>
<dbReference type="AlphaFoldDB" id="A0AAP2Z934"/>
<evidence type="ECO:0000256" key="6">
    <source>
        <dbReference type="SAM" id="MobiDB-lite"/>
    </source>
</evidence>
<dbReference type="SUPFAM" id="SSF52540">
    <property type="entry name" value="P-loop containing nucleoside triphosphate hydrolases"/>
    <property type="match status" value="1"/>
</dbReference>
<dbReference type="SMART" id="SM00487">
    <property type="entry name" value="DEXDc"/>
    <property type="match status" value="1"/>
</dbReference>
<dbReference type="InterPro" id="IPR001650">
    <property type="entry name" value="Helicase_C-like"/>
</dbReference>
<dbReference type="Gene3D" id="3.40.50.10130">
    <property type="match status" value="1"/>
</dbReference>
<dbReference type="Pfam" id="PF02732">
    <property type="entry name" value="ERCC4"/>
    <property type="match status" value="1"/>
</dbReference>
<dbReference type="CDD" id="cd20075">
    <property type="entry name" value="XPF_nuclease_XPF_arch"/>
    <property type="match status" value="1"/>
</dbReference>
<keyword evidence="4" id="KW-0067">ATP-binding</keyword>
<protein>
    <submittedName>
        <fullName evidence="9">DEAD/DEAH box helicase</fullName>
    </submittedName>
</protein>
<dbReference type="InterPro" id="IPR006166">
    <property type="entry name" value="ERCC4_domain"/>
</dbReference>
<dbReference type="InterPro" id="IPR011335">
    <property type="entry name" value="Restrct_endonuc-II-like"/>
</dbReference>
<comment type="caution">
    <text evidence="9">The sequence shown here is derived from an EMBL/GenBank/DDBJ whole genome shotgun (WGS) entry which is preliminary data.</text>
</comment>
<dbReference type="InterPro" id="IPR027417">
    <property type="entry name" value="P-loop_NTPase"/>
</dbReference>
<keyword evidence="10" id="KW-1185">Reference proteome</keyword>
<dbReference type="Gene3D" id="1.10.150.20">
    <property type="entry name" value="5' to 3' exonuclease, C-terminal subdomain"/>
    <property type="match status" value="1"/>
</dbReference>
<dbReference type="GO" id="GO:0004518">
    <property type="term" value="F:nuclease activity"/>
    <property type="evidence" value="ECO:0007669"/>
    <property type="project" value="InterPro"/>
</dbReference>
<dbReference type="InterPro" id="IPR014001">
    <property type="entry name" value="Helicase_ATP-bd"/>
</dbReference>
<dbReference type="GO" id="GO:0004386">
    <property type="term" value="F:helicase activity"/>
    <property type="evidence" value="ECO:0007669"/>
    <property type="project" value="UniProtKB-KW"/>
</dbReference>
<dbReference type="Pfam" id="PF21210">
    <property type="entry name" value="RNA_helicase_helical"/>
    <property type="match status" value="1"/>
</dbReference>
<sequence length="838" mass="92263">MAATDESPPSIEHPLLEPDFLERRLYQLKLAGTAANDHTLVCLPTGLGKTTVSLLVTARRLDEVGGKSLMLAPTKPLVQQHADFYREALKIPDEEIVVFTGDVSPDDRATLWQDATVVMATPQVIENDLVGSRVSLADVTHITFDECHRATGNYAYNYIAERYHADATDPLVTGMSASPGGDEEAILEVCANLGLREVEVMTEEDADVAEFTHNTDLEWERIELPDEVIEIRDALNEVISERLEKLKELGVARSTRPDQSQKDLNRMRAELQKLINNDQSEGFKGMSVHAEIMKLRQAVTLVETQSVEALRRYFERQRNQARSSGASKASQRLVSDPRVREAMRRAESFDELHPKYRKTRMLLAETLGLEGGQRVIVFTESRDTAEALTEFLQTSFDARRFVGQGNREGSDGMTQTQQQDVLNDFRAGEFEVLVSTSVAEEGLDVPEVDLVLFYEPVPTAIRSIQRKGRTGRQSEGRVVVLMAEDTRDEAYFWISRRREKEMESELRELKGMASDLEAKLDDSQQSLAAFDTGAKVDGNGEKPGDVSGSSSGTQGVTEQPGLQDFAGDEDEQDTGESPDDESNADGSGEATPAADEPSQPERHVPSADGESVEIVADQREMDANIARELSRREEIEIRLETLEVGDYIVSDRVAVERKSVADFVDSLVGGDRSVFEQVGAMARHYARPVVIVEGEGLYEQRDIHPNAIRGALSSLAVDFGASILRTEGEDDTTELLATIAKREQQLENREVSVHGEKGTKTLSEQQEYVVSSIAEIGPVTARSLLEEFGTVEAIMIATEDELQAADGVGTVTAERMREVIGSPYTGAGDGSNAESDSS</sequence>
<evidence type="ECO:0000256" key="5">
    <source>
        <dbReference type="SAM" id="Coils"/>
    </source>
</evidence>